<sequence length="384" mass="42196">MKRYTLLGIGLSVLLILAGCGSKQSATNATATTTKSTAKTVSFVKQAHAQGTYVWFEVNGVAKDAVVSGIKVLHNGKMQAYQIFDNNVTLGKLSKMSDAAVIKLAKQQDKKYATTGAQSEVQNWLKGNDSQIGQEADFDDDVKEAASGRAEVCYSFKSVGTADSDSEFPSSYTITALNIYKNPDTSSEDRSTVHLYEFAPEGTADTEGGPDGNDMNYGKALLKNISAAKYKSPVARSIKVKNTTDASGNKITKQQVTYQSIDFFDGSVLEDNAYKLASQNKTEFLNMVSTSANLSNAQNDADTSLIKKWSPKLVPQYEKLIKPNYDKLMKNVYGYHYWNRDITLSSTISQQIYKHRYIGYYLSDHSTYLVTKAQTSSQKAVLAK</sequence>
<keyword evidence="3" id="KW-1185">Reference proteome</keyword>
<dbReference type="RefSeq" id="WP_137645006.1">
    <property type="nucleotide sequence ID" value="NZ_BAABRM010000010.1"/>
</dbReference>
<protein>
    <recommendedName>
        <fullName evidence="4">Lipoprotein</fullName>
    </recommendedName>
</protein>
<dbReference type="EMBL" id="JBHLUK010000071">
    <property type="protein sequence ID" value="MFC0424427.1"/>
    <property type="molecule type" value="Genomic_DNA"/>
</dbReference>
<feature type="signal peptide" evidence="1">
    <location>
        <begin position="1"/>
        <end position="25"/>
    </location>
</feature>
<accession>A0ABV6K4Q3</accession>
<proteinExistence type="predicted"/>
<gene>
    <name evidence="2" type="ORF">ACFFGS_09880</name>
</gene>
<evidence type="ECO:0000256" key="1">
    <source>
        <dbReference type="SAM" id="SignalP"/>
    </source>
</evidence>
<evidence type="ECO:0008006" key="4">
    <source>
        <dbReference type="Google" id="ProtNLM"/>
    </source>
</evidence>
<name>A0ABV6K4Q3_9LACO</name>
<dbReference type="Proteomes" id="UP001589855">
    <property type="component" value="Unassembled WGS sequence"/>
</dbReference>
<comment type="caution">
    <text evidence="2">The sequence shown here is derived from an EMBL/GenBank/DDBJ whole genome shotgun (WGS) entry which is preliminary data.</text>
</comment>
<dbReference type="PROSITE" id="PS51257">
    <property type="entry name" value="PROKAR_LIPOPROTEIN"/>
    <property type="match status" value="1"/>
</dbReference>
<evidence type="ECO:0000313" key="2">
    <source>
        <dbReference type="EMBL" id="MFC0424427.1"/>
    </source>
</evidence>
<keyword evidence="1" id="KW-0732">Signal</keyword>
<reference evidence="2 3" key="1">
    <citation type="submission" date="2024-09" db="EMBL/GenBank/DDBJ databases">
        <authorList>
            <person name="Sun Q."/>
            <person name="Mori K."/>
        </authorList>
    </citation>
    <scope>NUCLEOTIDE SEQUENCE [LARGE SCALE GENOMIC DNA]</scope>
    <source>
        <strain evidence="2 3">TBRC 4575</strain>
    </source>
</reference>
<feature type="chain" id="PRO_5047263125" description="Lipoprotein" evidence="1">
    <location>
        <begin position="26"/>
        <end position="384"/>
    </location>
</feature>
<organism evidence="2 3">
    <name type="scientific">Lactiplantibacillus plajomi</name>
    <dbReference type="NCBI Taxonomy" id="1457217"/>
    <lineage>
        <taxon>Bacteria</taxon>
        <taxon>Bacillati</taxon>
        <taxon>Bacillota</taxon>
        <taxon>Bacilli</taxon>
        <taxon>Lactobacillales</taxon>
        <taxon>Lactobacillaceae</taxon>
        <taxon>Lactiplantibacillus</taxon>
    </lineage>
</organism>
<evidence type="ECO:0000313" key="3">
    <source>
        <dbReference type="Proteomes" id="UP001589855"/>
    </source>
</evidence>